<gene>
    <name evidence="2" type="ORF">Q3V30_22180</name>
</gene>
<accession>A0AA50DS51</accession>
<protein>
    <recommendedName>
        <fullName evidence="4">DUF1849 family protein</fullName>
    </recommendedName>
</protein>
<evidence type="ECO:0000256" key="1">
    <source>
        <dbReference type="SAM" id="SignalP"/>
    </source>
</evidence>
<keyword evidence="2" id="KW-0614">Plasmid</keyword>
<sequence length="252" mass="28516">MKRVILGIIFFLTPLQLWAAESEYQITDICRATLNDMLHRDLETMKATLLNDGSARVQYVRPNDGKSFSYRCRSIDGVSIGILHEDITEPRWYGEEPEDVQRSYRIINGKLIIRTITNISKTVSEEVYSHVEFPVGPKIENNKSAFLESYGTKIAESFAGKKLKLGKAYQVITKPLNSYRIDFETSAKDLLSQSGGGDDDAIYSANQIKNESWHQAFCTQELKKFMASNHIDMISGFISNKGENELISPCLN</sequence>
<dbReference type="KEGG" id="epi:Q3V30_22180"/>
<keyword evidence="1" id="KW-0732">Signal</keyword>
<evidence type="ECO:0000313" key="2">
    <source>
        <dbReference type="EMBL" id="WLS81166.1"/>
    </source>
</evidence>
<evidence type="ECO:0000313" key="3">
    <source>
        <dbReference type="Proteomes" id="UP001228139"/>
    </source>
</evidence>
<evidence type="ECO:0008006" key="4">
    <source>
        <dbReference type="Google" id="ProtNLM"/>
    </source>
</evidence>
<geneLocation type="plasmid" evidence="2 3">
    <name>unnamed1</name>
</geneLocation>
<organism evidence="2 3">
    <name type="scientific">Erwinia pyri</name>
    <dbReference type="NCBI Taxonomy" id="3062598"/>
    <lineage>
        <taxon>Bacteria</taxon>
        <taxon>Pseudomonadati</taxon>
        <taxon>Pseudomonadota</taxon>
        <taxon>Gammaproteobacteria</taxon>
        <taxon>Enterobacterales</taxon>
        <taxon>Erwiniaceae</taxon>
        <taxon>Erwinia</taxon>
    </lineage>
</organism>
<name>A0AA50DS51_9GAMM</name>
<dbReference type="AlphaFoldDB" id="A0AA50DS51"/>
<keyword evidence="3" id="KW-1185">Reference proteome</keyword>
<dbReference type="RefSeq" id="WP_306213461.1">
    <property type="nucleotide sequence ID" value="NZ_CP132354.1"/>
</dbReference>
<proteinExistence type="predicted"/>
<dbReference type="EMBL" id="CP132354">
    <property type="protein sequence ID" value="WLS81166.1"/>
    <property type="molecule type" value="Genomic_DNA"/>
</dbReference>
<dbReference type="Proteomes" id="UP001228139">
    <property type="component" value="Plasmid unnamed1"/>
</dbReference>
<feature type="chain" id="PRO_5041225415" description="DUF1849 family protein" evidence="1">
    <location>
        <begin position="20"/>
        <end position="252"/>
    </location>
</feature>
<feature type="signal peptide" evidence="1">
    <location>
        <begin position="1"/>
        <end position="19"/>
    </location>
</feature>
<reference evidence="2 3" key="1">
    <citation type="submission" date="2023-07" db="EMBL/GenBank/DDBJ databases">
        <title>Pathogenic bacteria of pear tree diseases.</title>
        <authorList>
            <person name="Zhang Z."/>
            <person name="He L."/>
            <person name="Huang R."/>
        </authorList>
    </citation>
    <scope>NUCLEOTIDE SEQUENCE [LARGE SCALE GENOMIC DNA]</scope>
    <source>
        <strain evidence="2 3">DE2</strain>
        <plasmid evidence="2 3">unnamed1</plasmid>
    </source>
</reference>